<dbReference type="PANTHER" id="PTHR34504">
    <property type="entry name" value="ANTITOXIN HICB"/>
    <property type="match status" value="1"/>
</dbReference>
<dbReference type="InterPro" id="IPR035069">
    <property type="entry name" value="TTHA1013/TTHA0281-like"/>
</dbReference>
<dbReference type="InterPro" id="IPR051404">
    <property type="entry name" value="TA_system_antitoxin"/>
</dbReference>
<dbReference type="AlphaFoldDB" id="A0A1D8TVQ2"/>
<accession>A0A1D8TVQ2</accession>
<name>A0A1D8TVQ2_9CYAN</name>
<dbReference type="RefSeq" id="WP_070394050.1">
    <property type="nucleotide sequence ID" value="NZ_CP017599.1"/>
</dbReference>
<evidence type="ECO:0000313" key="1">
    <source>
        <dbReference type="EMBL" id="AOX01613.1"/>
    </source>
</evidence>
<sequence>MKNHYSILIQWSEPDQTYIASLPEFGPYAHTHGSSYEEALKNAKDVLELLVEDYQARGKELPLLNYSKITV</sequence>
<dbReference type="PANTHER" id="PTHR34504:SF2">
    <property type="entry name" value="UPF0150 PROTEIN SSL0259"/>
    <property type="match status" value="1"/>
</dbReference>
<reference evidence="2" key="1">
    <citation type="submission" date="2016-10" db="EMBL/GenBank/DDBJ databases">
        <title>Comparative genomics uncovers the prolific and rare metabolic potential of the cyanobacterial genus Moorea.</title>
        <authorList>
            <person name="Leao T."/>
            <person name="Castelao G."/>
            <person name="Korobeynikov A."/>
            <person name="Monroe E.A."/>
            <person name="Podell S."/>
            <person name="Glukhov E."/>
            <person name="Allen E."/>
            <person name="Gerwick W.H."/>
            <person name="Gerwick L."/>
        </authorList>
    </citation>
    <scope>NUCLEOTIDE SEQUENCE [LARGE SCALE GENOMIC DNA]</scope>
    <source>
        <strain evidence="2">PAL-8-15-08-1</strain>
    </source>
</reference>
<gene>
    <name evidence="1" type="ORF">BJP34_21155</name>
</gene>
<proteinExistence type="predicted"/>
<dbReference type="SUPFAM" id="SSF143100">
    <property type="entry name" value="TTHA1013/TTHA0281-like"/>
    <property type="match status" value="1"/>
</dbReference>
<organism evidence="1 2">
    <name type="scientific">Moorena producens PAL-8-15-08-1</name>
    <dbReference type="NCBI Taxonomy" id="1458985"/>
    <lineage>
        <taxon>Bacteria</taxon>
        <taxon>Bacillati</taxon>
        <taxon>Cyanobacteriota</taxon>
        <taxon>Cyanophyceae</taxon>
        <taxon>Coleofasciculales</taxon>
        <taxon>Coleofasciculaceae</taxon>
        <taxon>Moorena</taxon>
    </lineage>
</organism>
<evidence type="ECO:0000313" key="2">
    <source>
        <dbReference type="Proteomes" id="UP000177870"/>
    </source>
</evidence>
<dbReference type="STRING" id="1458985.BJP34_21155"/>
<dbReference type="Proteomes" id="UP000177870">
    <property type="component" value="Chromosome"/>
</dbReference>
<dbReference type="EMBL" id="CP017599">
    <property type="protein sequence ID" value="AOX01613.1"/>
    <property type="molecule type" value="Genomic_DNA"/>
</dbReference>
<dbReference type="KEGG" id="mpro:BJP34_21155"/>
<dbReference type="OrthoDB" id="3436513at2"/>
<protein>
    <submittedName>
        <fullName evidence="1">HicB family protein</fullName>
    </submittedName>
</protein>
<dbReference type="Gene3D" id="3.30.160.250">
    <property type="match status" value="1"/>
</dbReference>